<evidence type="ECO:0000313" key="1">
    <source>
        <dbReference type="EMBL" id="KFB47622.1"/>
    </source>
</evidence>
<sequence>MFHRALLQAFVNFVLVTIHRRKIGQTRAGTLACSLASGVKKGEGEETTRTIRRKQPYGGPGRVSICVTSLRFGLFCHLFTPSIPSRLADLANAEPF</sequence>
<dbReference type="EMBL" id="KE525332">
    <property type="protein sequence ID" value="KFB47622.1"/>
    <property type="molecule type" value="Genomic_DNA"/>
</dbReference>
<dbReference type="AlphaFoldDB" id="A0A084WBM8"/>
<dbReference type="VEuPathDB" id="VectorBase:ASIC015670"/>
<dbReference type="Proteomes" id="UP000030765">
    <property type="component" value="Unassembled WGS sequence"/>
</dbReference>
<keyword evidence="3" id="KW-1185">Reference proteome</keyword>
<name>A0A084WBM8_ANOSI</name>
<reference evidence="2" key="2">
    <citation type="submission" date="2020-05" db="UniProtKB">
        <authorList>
            <consortium name="EnsemblMetazoa"/>
        </authorList>
    </citation>
    <scope>IDENTIFICATION</scope>
</reference>
<accession>A0A084WBM8</accession>
<gene>
    <name evidence="1" type="ORF">ZHAS_00015670</name>
</gene>
<evidence type="ECO:0000313" key="3">
    <source>
        <dbReference type="Proteomes" id="UP000030765"/>
    </source>
</evidence>
<organism evidence="1">
    <name type="scientific">Anopheles sinensis</name>
    <name type="common">Mosquito</name>
    <dbReference type="NCBI Taxonomy" id="74873"/>
    <lineage>
        <taxon>Eukaryota</taxon>
        <taxon>Metazoa</taxon>
        <taxon>Ecdysozoa</taxon>
        <taxon>Arthropoda</taxon>
        <taxon>Hexapoda</taxon>
        <taxon>Insecta</taxon>
        <taxon>Pterygota</taxon>
        <taxon>Neoptera</taxon>
        <taxon>Endopterygota</taxon>
        <taxon>Diptera</taxon>
        <taxon>Nematocera</taxon>
        <taxon>Culicoidea</taxon>
        <taxon>Culicidae</taxon>
        <taxon>Anophelinae</taxon>
        <taxon>Anopheles</taxon>
    </lineage>
</organism>
<dbReference type="EMBL" id="ATLV01022379">
    <property type="status" value="NOT_ANNOTATED_CDS"/>
    <property type="molecule type" value="Genomic_DNA"/>
</dbReference>
<evidence type="ECO:0000313" key="2">
    <source>
        <dbReference type="EnsemblMetazoa" id="ASIC015670-PA"/>
    </source>
</evidence>
<protein>
    <submittedName>
        <fullName evidence="1 2">Uncharacterized protein</fullName>
    </submittedName>
</protein>
<proteinExistence type="predicted"/>
<reference evidence="1 3" key="1">
    <citation type="journal article" date="2014" name="BMC Genomics">
        <title>Genome sequence of Anopheles sinensis provides insight into genetics basis of mosquito competence for malaria parasites.</title>
        <authorList>
            <person name="Zhou D."/>
            <person name="Zhang D."/>
            <person name="Ding G."/>
            <person name="Shi L."/>
            <person name="Hou Q."/>
            <person name="Ye Y."/>
            <person name="Xu Y."/>
            <person name="Zhou H."/>
            <person name="Xiong C."/>
            <person name="Li S."/>
            <person name="Yu J."/>
            <person name="Hong S."/>
            <person name="Yu X."/>
            <person name="Zou P."/>
            <person name="Chen C."/>
            <person name="Chang X."/>
            <person name="Wang W."/>
            <person name="Lv Y."/>
            <person name="Sun Y."/>
            <person name="Ma L."/>
            <person name="Shen B."/>
            <person name="Zhu C."/>
        </authorList>
    </citation>
    <scope>NUCLEOTIDE SEQUENCE [LARGE SCALE GENOMIC DNA]</scope>
</reference>
<dbReference type="EnsemblMetazoa" id="ASIC015670-RA">
    <property type="protein sequence ID" value="ASIC015670-PA"/>
    <property type="gene ID" value="ASIC015670"/>
</dbReference>